<dbReference type="EMBL" id="JAODUO010000238">
    <property type="protein sequence ID" value="KAK2185390.1"/>
    <property type="molecule type" value="Genomic_DNA"/>
</dbReference>
<proteinExistence type="predicted"/>
<dbReference type="InterPro" id="IPR038683">
    <property type="entry name" value="IL17RA/B_FnIII-like_1_sf"/>
</dbReference>
<organism evidence="4 5">
    <name type="scientific">Ridgeia piscesae</name>
    <name type="common">Tubeworm</name>
    <dbReference type="NCBI Taxonomy" id="27915"/>
    <lineage>
        <taxon>Eukaryota</taxon>
        <taxon>Metazoa</taxon>
        <taxon>Spiralia</taxon>
        <taxon>Lophotrochozoa</taxon>
        <taxon>Annelida</taxon>
        <taxon>Polychaeta</taxon>
        <taxon>Sedentaria</taxon>
        <taxon>Canalipalpata</taxon>
        <taxon>Sabellida</taxon>
        <taxon>Siboglinidae</taxon>
        <taxon>Ridgeia</taxon>
    </lineage>
</organism>
<comment type="subcellular location">
    <subcellularLocation>
        <location evidence="1">Cell membrane</location>
        <topology evidence="1">Single-pass type I membrane protein</topology>
    </subcellularLocation>
</comment>
<evidence type="ECO:0000313" key="4">
    <source>
        <dbReference type="EMBL" id="KAK2185390.1"/>
    </source>
</evidence>
<name>A0AAD9UDK3_RIDPI</name>
<feature type="chain" id="PRO_5041902103" evidence="3">
    <location>
        <begin position="23"/>
        <end position="172"/>
    </location>
</feature>
<dbReference type="AlphaFoldDB" id="A0AAD9UDK3"/>
<evidence type="ECO:0000256" key="1">
    <source>
        <dbReference type="ARBA" id="ARBA00004251"/>
    </source>
</evidence>
<evidence type="ECO:0000256" key="2">
    <source>
        <dbReference type="ARBA" id="ARBA00022475"/>
    </source>
</evidence>
<accession>A0AAD9UDK3</accession>
<keyword evidence="3" id="KW-0732">Signal</keyword>
<reference evidence="4" key="1">
    <citation type="journal article" date="2023" name="Mol. Biol. Evol.">
        <title>Third-Generation Sequencing Reveals the Adaptive Role of the Epigenome in Three Deep-Sea Polychaetes.</title>
        <authorList>
            <person name="Perez M."/>
            <person name="Aroh O."/>
            <person name="Sun Y."/>
            <person name="Lan Y."/>
            <person name="Juniper S.K."/>
            <person name="Young C.R."/>
            <person name="Angers B."/>
            <person name="Qian P.Y."/>
        </authorList>
    </citation>
    <scope>NUCLEOTIDE SEQUENCE</scope>
    <source>
        <strain evidence="4">R07B-5</strain>
    </source>
</reference>
<evidence type="ECO:0000256" key="3">
    <source>
        <dbReference type="SAM" id="SignalP"/>
    </source>
</evidence>
<sequence>MATRLLLAVLIHIFTAVDHVQSHTFVDSECLSRYSCTLKPSLPCDVTVLHACPPPARKTHWPGKPADVKVEEYVSDLRGGVCYGRENVTWRIPNDRSALGITGFMVKVICLSSLCNIGLTECIHFNMSSAAWTLDDIVEKVRLECICSCVHLIDINIYFCHVGVKSLGFVWS</sequence>
<gene>
    <name evidence="4" type="ORF">NP493_238g01023</name>
</gene>
<keyword evidence="5" id="KW-1185">Reference proteome</keyword>
<keyword evidence="2" id="KW-1003">Cell membrane</keyword>
<dbReference type="Gene3D" id="2.60.40.2160">
    <property type="entry name" value="Interleukin-17 receptor A/B, fibronectin-III-like domain 1"/>
    <property type="match status" value="1"/>
</dbReference>
<comment type="caution">
    <text evidence="4">The sequence shown here is derived from an EMBL/GenBank/DDBJ whole genome shotgun (WGS) entry which is preliminary data.</text>
</comment>
<dbReference type="Proteomes" id="UP001209878">
    <property type="component" value="Unassembled WGS sequence"/>
</dbReference>
<evidence type="ECO:0000313" key="5">
    <source>
        <dbReference type="Proteomes" id="UP001209878"/>
    </source>
</evidence>
<dbReference type="GO" id="GO:0005886">
    <property type="term" value="C:plasma membrane"/>
    <property type="evidence" value="ECO:0007669"/>
    <property type="project" value="UniProtKB-SubCell"/>
</dbReference>
<protein>
    <submittedName>
        <fullName evidence="4">Uncharacterized protein</fullName>
    </submittedName>
</protein>
<feature type="signal peptide" evidence="3">
    <location>
        <begin position="1"/>
        <end position="22"/>
    </location>
</feature>
<keyword evidence="2" id="KW-0472">Membrane</keyword>